<organism evidence="2 3">
    <name type="scientific">Ralstonia mannitolilytica</name>
    <dbReference type="NCBI Taxonomy" id="105219"/>
    <lineage>
        <taxon>Bacteria</taxon>
        <taxon>Pseudomonadati</taxon>
        <taxon>Pseudomonadota</taxon>
        <taxon>Betaproteobacteria</taxon>
        <taxon>Burkholderiales</taxon>
        <taxon>Burkholderiaceae</taxon>
        <taxon>Ralstonia</taxon>
    </lineage>
</organism>
<sequence length="49" mass="5409">MPRTAAAAPLNSKRGVDDRMHEAQNPTCGVENPVFEVQNLMKNVRNAMV</sequence>
<feature type="region of interest" description="Disordered" evidence="1">
    <location>
        <begin position="1"/>
        <end position="27"/>
    </location>
</feature>
<gene>
    <name evidence="2" type="ORF">NCTC10894_03566</name>
</gene>
<evidence type="ECO:0000313" key="2">
    <source>
        <dbReference type="EMBL" id="SUE35551.1"/>
    </source>
</evidence>
<dbReference type="EMBL" id="UGVE01000002">
    <property type="protein sequence ID" value="SUE35551.1"/>
    <property type="molecule type" value="Genomic_DNA"/>
</dbReference>
<accession>A0AAJ4ZPM7</accession>
<reference evidence="2 3" key="1">
    <citation type="submission" date="2018-06" db="EMBL/GenBank/DDBJ databases">
        <authorList>
            <consortium name="Pathogen Informatics"/>
            <person name="Doyle S."/>
        </authorList>
    </citation>
    <scope>NUCLEOTIDE SEQUENCE [LARGE SCALE GENOMIC DNA]</scope>
    <source>
        <strain evidence="2 3">NCTC10894</strain>
    </source>
</reference>
<evidence type="ECO:0000256" key="1">
    <source>
        <dbReference type="SAM" id="MobiDB-lite"/>
    </source>
</evidence>
<protein>
    <submittedName>
        <fullName evidence="2">Uncharacterized protein</fullName>
    </submittedName>
</protein>
<dbReference type="AlphaFoldDB" id="A0AAJ4ZPM7"/>
<comment type="caution">
    <text evidence="2">The sequence shown here is derived from an EMBL/GenBank/DDBJ whole genome shotgun (WGS) entry which is preliminary data.</text>
</comment>
<dbReference type="Proteomes" id="UP000255008">
    <property type="component" value="Unassembled WGS sequence"/>
</dbReference>
<proteinExistence type="predicted"/>
<evidence type="ECO:0000313" key="3">
    <source>
        <dbReference type="Proteomes" id="UP000255008"/>
    </source>
</evidence>
<name>A0AAJ4ZPM7_9RALS</name>